<dbReference type="Proteomes" id="UP000184476">
    <property type="component" value="Unassembled WGS sequence"/>
</dbReference>
<dbReference type="SUPFAM" id="SSF56281">
    <property type="entry name" value="Metallo-hydrolase/oxidoreductase"/>
    <property type="match status" value="1"/>
</dbReference>
<dbReference type="InterPro" id="IPR036866">
    <property type="entry name" value="RibonucZ/Hydroxyglut_hydro"/>
</dbReference>
<organism evidence="3 4">
    <name type="scientific">Seinonella peptonophila</name>
    <dbReference type="NCBI Taxonomy" id="112248"/>
    <lineage>
        <taxon>Bacteria</taxon>
        <taxon>Bacillati</taxon>
        <taxon>Bacillota</taxon>
        <taxon>Bacilli</taxon>
        <taxon>Bacillales</taxon>
        <taxon>Thermoactinomycetaceae</taxon>
        <taxon>Seinonella</taxon>
    </lineage>
</organism>
<dbReference type="Pfam" id="PF12706">
    <property type="entry name" value="Lactamase_B_2"/>
    <property type="match status" value="1"/>
</dbReference>
<dbReference type="GO" id="GO:0016787">
    <property type="term" value="F:hydrolase activity"/>
    <property type="evidence" value="ECO:0007669"/>
    <property type="project" value="UniProtKB-KW"/>
</dbReference>
<dbReference type="PANTHER" id="PTHR43546:SF9">
    <property type="entry name" value="L-ASCORBATE-6-PHOSPHATE LACTONASE ULAG-RELATED"/>
    <property type="match status" value="1"/>
</dbReference>
<sequence length="251" mass="28372">MKFHMIRHATVLLTYAGKKILVDPMFSEKSSKPPVDHSANTIKNPMVELPVTIESMLDIDAIIVTHLHPDHFDDTAIESLPKNLPLFCQPNDSEIISNWGFKNVVPIQEFIEWNDICLIRTGGKHGKGELAVNLGPVSGFILQHVHEPSLYIVGDSIWCEDVSQALKKYHPKYAVINSGEARFLEGGPITMGIYDLEQMLAFSPLLNIIAIHFETWNHCLLTRAEMRKYLSETKDKDRVWIPENGEILGFA</sequence>
<dbReference type="STRING" id="112248.SAMN05444392_101770"/>
<dbReference type="InterPro" id="IPR001279">
    <property type="entry name" value="Metallo-B-lactamas"/>
</dbReference>
<dbReference type="PANTHER" id="PTHR43546">
    <property type="entry name" value="UPF0173 METAL-DEPENDENT HYDROLASE MJ1163-RELATED"/>
    <property type="match status" value="1"/>
</dbReference>
<evidence type="ECO:0000313" key="3">
    <source>
        <dbReference type="EMBL" id="SHE50803.1"/>
    </source>
</evidence>
<keyword evidence="1" id="KW-0378">Hydrolase</keyword>
<accession>A0A1M4U288</accession>
<proteinExistence type="predicted"/>
<dbReference type="OrthoDB" id="9805728at2"/>
<dbReference type="RefSeq" id="WP_073152212.1">
    <property type="nucleotide sequence ID" value="NZ_FQVL01000001.1"/>
</dbReference>
<dbReference type="InterPro" id="IPR050114">
    <property type="entry name" value="UPF0173_UPF0282_UlaG_hydrolase"/>
</dbReference>
<dbReference type="AlphaFoldDB" id="A0A1M4U288"/>
<name>A0A1M4U288_9BACL</name>
<reference evidence="3 4" key="1">
    <citation type="submission" date="2016-11" db="EMBL/GenBank/DDBJ databases">
        <authorList>
            <person name="Jaros S."/>
            <person name="Januszkiewicz K."/>
            <person name="Wedrychowicz H."/>
        </authorList>
    </citation>
    <scope>NUCLEOTIDE SEQUENCE [LARGE SCALE GENOMIC DNA]</scope>
    <source>
        <strain evidence="3 4">DSM 44666</strain>
    </source>
</reference>
<evidence type="ECO:0000259" key="2">
    <source>
        <dbReference type="Pfam" id="PF12706"/>
    </source>
</evidence>
<evidence type="ECO:0000256" key="1">
    <source>
        <dbReference type="ARBA" id="ARBA00022801"/>
    </source>
</evidence>
<gene>
    <name evidence="3" type="ORF">SAMN05444392_101770</name>
</gene>
<keyword evidence="4" id="KW-1185">Reference proteome</keyword>
<protein>
    <submittedName>
        <fullName evidence="3">L-ascorbate metabolism protein UlaG, beta-lactamase superfamily</fullName>
    </submittedName>
</protein>
<dbReference type="Gene3D" id="3.60.15.10">
    <property type="entry name" value="Ribonuclease Z/Hydroxyacylglutathione hydrolase-like"/>
    <property type="match status" value="1"/>
</dbReference>
<evidence type="ECO:0000313" key="4">
    <source>
        <dbReference type="Proteomes" id="UP000184476"/>
    </source>
</evidence>
<feature type="domain" description="Metallo-beta-lactamase" evidence="2">
    <location>
        <begin position="19"/>
        <end position="179"/>
    </location>
</feature>
<dbReference type="EMBL" id="FQVL01000001">
    <property type="protein sequence ID" value="SHE50803.1"/>
    <property type="molecule type" value="Genomic_DNA"/>
</dbReference>